<name>A0AAD1XL42_EUPCR</name>
<dbReference type="SUPFAM" id="SSF48371">
    <property type="entry name" value="ARM repeat"/>
    <property type="match status" value="1"/>
</dbReference>
<evidence type="ECO:0000313" key="1">
    <source>
        <dbReference type="EMBL" id="CAI2374743.1"/>
    </source>
</evidence>
<reference evidence="1" key="1">
    <citation type="submission" date="2023-07" db="EMBL/GenBank/DDBJ databases">
        <authorList>
            <consortium name="AG Swart"/>
            <person name="Singh M."/>
            <person name="Singh A."/>
            <person name="Seah K."/>
            <person name="Emmerich C."/>
        </authorList>
    </citation>
    <scope>NUCLEOTIDE SEQUENCE</scope>
    <source>
        <strain evidence="1">DP1</strain>
    </source>
</reference>
<protein>
    <submittedName>
        <fullName evidence="1">Uncharacterized protein</fullName>
    </submittedName>
</protein>
<dbReference type="InterPro" id="IPR011989">
    <property type="entry name" value="ARM-like"/>
</dbReference>
<evidence type="ECO:0000313" key="2">
    <source>
        <dbReference type="Proteomes" id="UP001295684"/>
    </source>
</evidence>
<proteinExistence type="predicted"/>
<dbReference type="Proteomes" id="UP001295684">
    <property type="component" value="Unassembled WGS sequence"/>
</dbReference>
<accession>A0AAD1XL42</accession>
<dbReference type="EMBL" id="CAMPGE010016167">
    <property type="protein sequence ID" value="CAI2374743.1"/>
    <property type="molecule type" value="Genomic_DNA"/>
</dbReference>
<sequence length="302" mass="34565">METKEEPMQVEDNKQLEIVEDAGIEYTESQDLEDIEPTDENISNIIERLSSEDWKENFYGFDNLRSLYQFHPEEFKQYLPKFKELIKEGVENLRSSICRNSLNLTSEIYSTPKDLSEKDENGDLTPYSEFTAEILPIVSKRLADDKVFLSSRAKTVTELIAANCTHSREVTDVLCELSRSKSFVIASEANNALKTSCSLFDEEHIRKKDNLDNLLKLVSTHLESKRQPFTKNSKLILKCLKEKIGEADLKSLATEVLQDDSEVEQIMKAFIVKKTKDSSSGFRAFLKNKKKAKKGDDEPEIS</sequence>
<dbReference type="Gene3D" id="1.25.10.10">
    <property type="entry name" value="Leucine-rich Repeat Variant"/>
    <property type="match status" value="1"/>
</dbReference>
<comment type="caution">
    <text evidence="1">The sequence shown here is derived from an EMBL/GenBank/DDBJ whole genome shotgun (WGS) entry which is preliminary data.</text>
</comment>
<dbReference type="InterPro" id="IPR016024">
    <property type="entry name" value="ARM-type_fold"/>
</dbReference>
<gene>
    <name evidence="1" type="ORF">ECRASSUSDP1_LOCUS16100</name>
</gene>
<organism evidence="1 2">
    <name type="scientific">Euplotes crassus</name>
    <dbReference type="NCBI Taxonomy" id="5936"/>
    <lineage>
        <taxon>Eukaryota</taxon>
        <taxon>Sar</taxon>
        <taxon>Alveolata</taxon>
        <taxon>Ciliophora</taxon>
        <taxon>Intramacronucleata</taxon>
        <taxon>Spirotrichea</taxon>
        <taxon>Hypotrichia</taxon>
        <taxon>Euplotida</taxon>
        <taxon>Euplotidae</taxon>
        <taxon>Moneuplotes</taxon>
    </lineage>
</organism>
<dbReference type="AlphaFoldDB" id="A0AAD1XL42"/>
<keyword evidence="2" id="KW-1185">Reference proteome</keyword>